<keyword evidence="3" id="KW-1185">Reference proteome</keyword>
<comment type="caution">
    <text evidence="2">The sequence shown here is derived from an EMBL/GenBank/DDBJ whole genome shotgun (WGS) entry which is preliminary data.</text>
</comment>
<keyword evidence="1" id="KW-1133">Transmembrane helix</keyword>
<dbReference type="Proteomes" id="UP000470213">
    <property type="component" value="Unassembled WGS sequence"/>
</dbReference>
<name>A0A7X5LPE6_9ALTE</name>
<evidence type="ECO:0000313" key="3">
    <source>
        <dbReference type="Proteomes" id="UP000470213"/>
    </source>
</evidence>
<dbReference type="Pfam" id="PF15956">
    <property type="entry name" value="DUF4760"/>
    <property type="match status" value="1"/>
</dbReference>
<evidence type="ECO:0000313" key="2">
    <source>
        <dbReference type="EMBL" id="NDV93084.1"/>
    </source>
</evidence>
<dbReference type="InterPro" id="IPR031876">
    <property type="entry name" value="DUF4760"/>
</dbReference>
<dbReference type="RefSeq" id="WP_163088421.1">
    <property type="nucleotide sequence ID" value="NZ_JAAAWN010000038.1"/>
</dbReference>
<dbReference type="EMBL" id="JAAAWN010000038">
    <property type="protein sequence ID" value="NDV93084.1"/>
    <property type="molecule type" value="Genomic_DNA"/>
</dbReference>
<organism evidence="2 3">
    <name type="scientific">Alteromonas profundi</name>
    <dbReference type="NCBI Taxonomy" id="2696062"/>
    <lineage>
        <taxon>Bacteria</taxon>
        <taxon>Pseudomonadati</taxon>
        <taxon>Pseudomonadota</taxon>
        <taxon>Gammaproteobacteria</taxon>
        <taxon>Alteromonadales</taxon>
        <taxon>Alteromonadaceae</taxon>
        <taxon>Alteromonas/Salinimonas group</taxon>
        <taxon>Alteromonas</taxon>
    </lineage>
</organism>
<evidence type="ECO:0000256" key="1">
    <source>
        <dbReference type="SAM" id="Phobius"/>
    </source>
</evidence>
<feature type="transmembrane region" description="Helical" evidence="1">
    <location>
        <begin position="32"/>
        <end position="53"/>
    </location>
</feature>
<protein>
    <submittedName>
        <fullName evidence="2">DUF4760 domain-containing protein</fullName>
    </submittedName>
</protein>
<reference evidence="2 3" key="1">
    <citation type="submission" date="2020-01" db="EMBL/GenBank/DDBJ databases">
        <authorList>
            <person name="Chen J."/>
            <person name="Zhu S."/>
            <person name="Yang J."/>
        </authorList>
    </citation>
    <scope>NUCLEOTIDE SEQUENCE [LARGE SCALE GENOMIC DNA]</scope>
    <source>
        <strain evidence="2 3">345S023</strain>
    </source>
</reference>
<proteinExistence type="predicted"/>
<dbReference type="AlphaFoldDB" id="A0A7X5LPE6"/>
<accession>A0A7X5LPE6</accession>
<sequence length="236" mass="27515">MDFNNWSSQYFGDISWSYEYLAEILGVDRGAVLAPLCILLSALIASVVASISMRHSRILARKKNSMDFITHYNDSEKIDAAEKHILKIFHTIEEKNFSAEEYMRSLIIDVDKADDSELAKEIRLARKNVGLVLNYYESMAICVFNDIYDSRIVKKTMYSTVKTIWLGCKPYIDERRREANKPSYYQEIELLVKEWGEHSPSKGPQGLSKYKFWSLYLAKKIVITPWVWCKHLFKKS</sequence>
<keyword evidence="1" id="KW-0812">Transmembrane</keyword>
<keyword evidence="1" id="KW-0472">Membrane</keyword>
<gene>
    <name evidence="2" type="ORF">GTH32_18100</name>
</gene>